<evidence type="ECO:0000256" key="2">
    <source>
        <dbReference type="ARBA" id="ARBA00022723"/>
    </source>
</evidence>
<dbReference type="InterPro" id="IPR020891">
    <property type="entry name" value="UPF0758_CS"/>
</dbReference>
<gene>
    <name evidence="8" type="ORF">DA792_16485</name>
</gene>
<dbReference type="GO" id="GO:0046872">
    <property type="term" value="F:metal ion binding"/>
    <property type="evidence" value="ECO:0007669"/>
    <property type="project" value="UniProtKB-KW"/>
</dbReference>
<dbReference type="InterPro" id="IPR010994">
    <property type="entry name" value="RuvA_2-like"/>
</dbReference>
<evidence type="ECO:0000256" key="6">
    <source>
        <dbReference type="RuleBase" id="RU003797"/>
    </source>
</evidence>
<name>A0A2R4M5W7_9RHOB</name>
<dbReference type="RefSeq" id="WP_107721199.1">
    <property type="nucleotide sequence ID" value="NZ_CP028475.1"/>
</dbReference>
<evidence type="ECO:0000256" key="5">
    <source>
        <dbReference type="ARBA" id="ARBA00023049"/>
    </source>
</evidence>
<evidence type="ECO:0000259" key="7">
    <source>
        <dbReference type="PROSITE" id="PS50249"/>
    </source>
</evidence>
<dbReference type="OrthoDB" id="9804482at2"/>
<evidence type="ECO:0000313" key="8">
    <source>
        <dbReference type="EMBL" id="AVW92487.1"/>
    </source>
</evidence>
<keyword evidence="2" id="KW-0479">Metal-binding</keyword>
<dbReference type="SUPFAM" id="SSF47781">
    <property type="entry name" value="RuvA domain 2-like"/>
    <property type="match status" value="1"/>
</dbReference>
<dbReference type="Proteomes" id="UP000241447">
    <property type="component" value="Chromosome"/>
</dbReference>
<organism evidence="8 9">
    <name type="scientific">Celeribacter baekdonensis</name>
    <dbReference type="NCBI Taxonomy" id="875171"/>
    <lineage>
        <taxon>Bacteria</taxon>
        <taxon>Pseudomonadati</taxon>
        <taxon>Pseudomonadota</taxon>
        <taxon>Alphaproteobacteria</taxon>
        <taxon>Rhodobacterales</taxon>
        <taxon>Roseobacteraceae</taxon>
        <taxon>Celeribacter</taxon>
    </lineage>
</organism>
<keyword evidence="4" id="KW-0862">Zinc</keyword>
<dbReference type="KEGG" id="cbak:DA792_16485"/>
<feature type="domain" description="MPN" evidence="7">
    <location>
        <begin position="133"/>
        <end position="255"/>
    </location>
</feature>
<dbReference type="InterPro" id="IPR037518">
    <property type="entry name" value="MPN"/>
</dbReference>
<sequence length="255" mass="28858">MTTTPHPSAFREMPDWLFDLEEARPVVLPSRPPSYLRNHKKHLQDRFFDGGAQAMPDYELLELILYRALPRMDVKPIAAVLIESFGDFNRVISAPISRLLEIEGVDLAVAQDLKIVEAAAHRLARARVMQRPVISSWDAVLDYCHTTMAHRETEQFRVLYLDRKNILIADEEQARGTVDHVPVYPREVVKRALELNASALILVHNHPSGDPTPSDADITMTNQIRDAAEALDIQLHDHLIIGKSTELSFRGTGYL</sequence>
<keyword evidence="3" id="KW-0378">Hydrolase</keyword>
<dbReference type="GO" id="GO:0006508">
    <property type="term" value="P:proteolysis"/>
    <property type="evidence" value="ECO:0007669"/>
    <property type="project" value="UniProtKB-KW"/>
</dbReference>
<dbReference type="NCBIfam" id="NF000642">
    <property type="entry name" value="PRK00024.1"/>
    <property type="match status" value="1"/>
</dbReference>
<dbReference type="EMBL" id="CP028475">
    <property type="protein sequence ID" value="AVW92487.1"/>
    <property type="molecule type" value="Genomic_DNA"/>
</dbReference>
<keyword evidence="5" id="KW-0482">Metalloprotease</keyword>
<dbReference type="Gene3D" id="3.40.140.10">
    <property type="entry name" value="Cytidine Deaminase, domain 2"/>
    <property type="match status" value="1"/>
</dbReference>
<evidence type="ECO:0000313" key="9">
    <source>
        <dbReference type="Proteomes" id="UP000241447"/>
    </source>
</evidence>
<dbReference type="PROSITE" id="PS01302">
    <property type="entry name" value="UPF0758"/>
    <property type="match status" value="1"/>
</dbReference>
<evidence type="ECO:0000256" key="3">
    <source>
        <dbReference type="ARBA" id="ARBA00022801"/>
    </source>
</evidence>
<dbReference type="InterPro" id="IPR001405">
    <property type="entry name" value="UPF0758"/>
</dbReference>
<dbReference type="InterPro" id="IPR025657">
    <property type="entry name" value="RadC_JAB"/>
</dbReference>
<dbReference type="PROSITE" id="PS50249">
    <property type="entry name" value="MPN"/>
    <property type="match status" value="1"/>
</dbReference>
<keyword evidence="1" id="KW-0645">Protease</keyword>
<proteinExistence type="inferred from homology"/>
<dbReference type="GO" id="GO:0008237">
    <property type="term" value="F:metallopeptidase activity"/>
    <property type="evidence" value="ECO:0007669"/>
    <property type="project" value="UniProtKB-KW"/>
</dbReference>
<comment type="similarity">
    <text evidence="6">Belongs to the UPF0758 family.</text>
</comment>
<dbReference type="AlphaFoldDB" id="A0A2R4M5W7"/>
<evidence type="ECO:0000256" key="1">
    <source>
        <dbReference type="ARBA" id="ARBA00022670"/>
    </source>
</evidence>
<dbReference type="SUPFAM" id="SSF102712">
    <property type="entry name" value="JAB1/MPN domain"/>
    <property type="match status" value="1"/>
</dbReference>
<dbReference type="NCBIfam" id="TIGR00608">
    <property type="entry name" value="radc"/>
    <property type="match status" value="1"/>
</dbReference>
<evidence type="ECO:0000256" key="4">
    <source>
        <dbReference type="ARBA" id="ARBA00022833"/>
    </source>
</evidence>
<accession>A0A2R4M5W7</accession>
<protein>
    <recommendedName>
        <fullName evidence="7">MPN domain-containing protein</fullName>
    </recommendedName>
</protein>
<dbReference type="PANTHER" id="PTHR30471:SF3">
    <property type="entry name" value="UPF0758 PROTEIN YEES-RELATED"/>
    <property type="match status" value="1"/>
</dbReference>
<dbReference type="PANTHER" id="PTHR30471">
    <property type="entry name" value="DNA REPAIR PROTEIN RADC"/>
    <property type="match status" value="1"/>
</dbReference>
<dbReference type="CDD" id="cd08071">
    <property type="entry name" value="MPN_DUF2466"/>
    <property type="match status" value="1"/>
</dbReference>
<reference evidence="8 9" key="1">
    <citation type="submission" date="2018-03" db="EMBL/GenBank/DDBJ databases">
        <title>The Complete Genome of Celeribacter baekdonensis strain LH4, a Thiosulfate-Oxidizing Alphaproteobacterium Isolated from Gulf of Mexico Continental Slope Sediments.</title>
        <authorList>
            <person name="Flood B.E."/>
            <person name="Bailey J.V."/>
            <person name="Leprich D."/>
        </authorList>
    </citation>
    <scope>NUCLEOTIDE SEQUENCE [LARGE SCALE GENOMIC DNA]</scope>
    <source>
        <strain evidence="8 9">LH4</strain>
    </source>
</reference>
<dbReference type="Pfam" id="PF04002">
    <property type="entry name" value="RadC"/>
    <property type="match status" value="1"/>
</dbReference>